<evidence type="ECO:0000313" key="11">
    <source>
        <dbReference type="Proteomes" id="UP001214628"/>
    </source>
</evidence>
<accession>A0AAF0FCB0</accession>
<feature type="region of interest" description="Disordered" evidence="9">
    <location>
        <begin position="1"/>
        <end position="21"/>
    </location>
</feature>
<dbReference type="GO" id="GO:0006357">
    <property type="term" value="P:regulation of transcription by RNA polymerase II"/>
    <property type="evidence" value="ECO:0007669"/>
    <property type="project" value="InterPro"/>
</dbReference>
<comment type="subcellular location">
    <subcellularLocation>
        <location evidence="1 8">Nucleus</location>
    </subcellularLocation>
</comment>
<dbReference type="EMBL" id="CP118379">
    <property type="protein sequence ID" value="WFD44717.1"/>
    <property type="molecule type" value="Genomic_DNA"/>
</dbReference>
<sequence length="287" mass="32281">MGDDAGGDPVGNTSVFPPPPKTYEVFTEENVLWLQVLQAELDRSGQRESFRSMAPEDRRALQTQLLQDASHRDSDGADDALRKDENVVLPDIDLLELMPPDVSWIEQDGGYQLFGQRWPIPEATPTLEQLGIPRMFPPDPFDYVEALRTLLRTMLFTYYQLTNDLLQPIQPYEASGGGSNPKAASGTESQELSSNHATGEKQHEDPEAGPITDSVTEVSTTRLKDHLQHLETTVINFQYLMNQLRPVQASASLETLLEEQVKRREEQTKVLRDKCASIRDAIEKLSF</sequence>
<keyword evidence="6 8" id="KW-0804">Transcription</keyword>
<reference evidence="10" key="1">
    <citation type="submission" date="2023-02" db="EMBL/GenBank/DDBJ databases">
        <title>Mating type loci evolution in Malassezia.</title>
        <authorList>
            <person name="Coelho M.A."/>
        </authorList>
    </citation>
    <scope>NUCLEOTIDE SEQUENCE</scope>
    <source>
        <strain evidence="10">CBS 14136</strain>
    </source>
</reference>
<comment type="subunit">
    <text evidence="8">Component of the Mediator complex.</text>
</comment>
<keyword evidence="5 8" id="KW-0010">Activator</keyword>
<keyword evidence="11" id="KW-1185">Reference proteome</keyword>
<feature type="region of interest" description="Disordered" evidence="9">
    <location>
        <begin position="172"/>
        <end position="212"/>
    </location>
</feature>
<evidence type="ECO:0000256" key="6">
    <source>
        <dbReference type="ARBA" id="ARBA00023163"/>
    </source>
</evidence>
<dbReference type="InterPro" id="IPR037212">
    <property type="entry name" value="Med7/Med21-like"/>
</dbReference>
<evidence type="ECO:0000256" key="9">
    <source>
        <dbReference type="SAM" id="MobiDB-lite"/>
    </source>
</evidence>
<dbReference type="GO" id="GO:0003712">
    <property type="term" value="F:transcription coregulator activity"/>
    <property type="evidence" value="ECO:0007669"/>
    <property type="project" value="InterPro"/>
</dbReference>
<keyword evidence="4 8" id="KW-0805">Transcription regulation</keyword>
<dbReference type="PANTHER" id="PTHR21428:SF11">
    <property type="entry name" value="MEDIATOR OF RNA POLYMERASE II TRANSCRIPTION SUBUNIT 7"/>
    <property type="match status" value="1"/>
</dbReference>
<dbReference type="InterPro" id="IPR009244">
    <property type="entry name" value="Mediatior_Med7"/>
</dbReference>
<dbReference type="Pfam" id="PF05983">
    <property type="entry name" value="Med7"/>
    <property type="match status" value="1"/>
</dbReference>
<dbReference type="Gene3D" id="6.10.140.200">
    <property type="match status" value="1"/>
</dbReference>
<dbReference type="PANTHER" id="PTHR21428">
    <property type="entry name" value="MEDIATOR OF RNA POLYMERASE II TRANSCRIPTION SUBUNIT 7"/>
    <property type="match status" value="1"/>
</dbReference>
<evidence type="ECO:0000256" key="8">
    <source>
        <dbReference type="RuleBase" id="RU364060"/>
    </source>
</evidence>
<protein>
    <recommendedName>
        <fullName evidence="3 8">Mediator of RNA polymerase II transcription subunit 7</fullName>
    </recommendedName>
</protein>
<comment type="similarity">
    <text evidence="2 8">Belongs to the Mediator complex subunit 7 family.</text>
</comment>
<gene>
    <name evidence="10" type="ORF">MPSI1_003387</name>
</gene>
<dbReference type="SUPFAM" id="SSF140718">
    <property type="entry name" value="Mediator hinge subcomplex-like"/>
    <property type="match status" value="1"/>
</dbReference>
<evidence type="ECO:0000256" key="1">
    <source>
        <dbReference type="ARBA" id="ARBA00004123"/>
    </source>
</evidence>
<keyword evidence="7 8" id="KW-0539">Nucleus</keyword>
<evidence type="ECO:0000256" key="7">
    <source>
        <dbReference type="ARBA" id="ARBA00023242"/>
    </source>
</evidence>
<dbReference type="GO" id="GO:0070847">
    <property type="term" value="C:core mediator complex"/>
    <property type="evidence" value="ECO:0007669"/>
    <property type="project" value="TreeGrafter"/>
</dbReference>
<dbReference type="Gene3D" id="6.10.140.1520">
    <property type="match status" value="1"/>
</dbReference>
<dbReference type="InterPro" id="IPR044888">
    <property type="entry name" value="Mediatior_Med7_sf"/>
</dbReference>
<dbReference type="AlphaFoldDB" id="A0AAF0FCB0"/>
<proteinExistence type="inferred from homology"/>
<feature type="compositionally biased region" description="Polar residues" evidence="9">
    <location>
        <begin position="186"/>
        <end position="197"/>
    </location>
</feature>
<evidence type="ECO:0000256" key="2">
    <source>
        <dbReference type="ARBA" id="ARBA00009994"/>
    </source>
</evidence>
<name>A0AAF0FCB0_9BASI</name>
<evidence type="ECO:0000256" key="5">
    <source>
        <dbReference type="ARBA" id="ARBA00023159"/>
    </source>
</evidence>
<evidence type="ECO:0000313" key="10">
    <source>
        <dbReference type="EMBL" id="WFD44717.1"/>
    </source>
</evidence>
<dbReference type="Proteomes" id="UP001214628">
    <property type="component" value="Chromosome 5"/>
</dbReference>
<dbReference type="GO" id="GO:0016592">
    <property type="term" value="C:mediator complex"/>
    <property type="evidence" value="ECO:0007669"/>
    <property type="project" value="InterPro"/>
</dbReference>
<evidence type="ECO:0000256" key="3">
    <source>
        <dbReference type="ARBA" id="ARBA00020631"/>
    </source>
</evidence>
<organism evidence="10 11">
    <name type="scientific">Malassezia psittaci</name>
    <dbReference type="NCBI Taxonomy" id="1821823"/>
    <lineage>
        <taxon>Eukaryota</taxon>
        <taxon>Fungi</taxon>
        <taxon>Dikarya</taxon>
        <taxon>Basidiomycota</taxon>
        <taxon>Ustilaginomycotina</taxon>
        <taxon>Malasseziomycetes</taxon>
        <taxon>Malasseziales</taxon>
        <taxon>Malasseziaceae</taxon>
        <taxon>Malassezia</taxon>
    </lineage>
</organism>
<evidence type="ECO:0000256" key="4">
    <source>
        <dbReference type="ARBA" id="ARBA00023015"/>
    </source>
</evidence>
<comment type="function">
    <text evidence="8">Component of the Mediator complex, a coactivator involved in the regulated transcription of nearly all RNA polymerase II-dependent genes. Mediator functions as a bridge to convey information from gene-specific regulatory proteins to the basal RNA polymerase II transcription machinery.</text>
</comment>